<evidence type="ECO:0000313" key="1">
    <source>
        <dbReference type="EMBL" id="EDL79470.1"/>
    </source>
</evidence>
<protein>
    <submittedName>
        <fullName evidence="1">RCG26284</fullName>
    </submittedName>
</protein>
<reference evidence="2" key="1">
    <citation type="submission" date="2005-09" db="EMBL/GenBank/DDBJ databases">
        <authorList>
            <person name="Mural R.J."/>
            <person name="Li P.W."/>
            <person name="Adams M.D."/>
            <person name="Amanatides P.G."/>
            <person name="Baden-Tillson H."/>
            <person name="Barnstead M."/>
            <person name="Chin S.H."/>
            <person name="Dew I."/>
            <person name="Evans C.A."/>
            <person name="Ferriera S."/>
            <person name="Flanigan M."/>
            <person name="Fosler C."/>
            <person name="Glodek A."/>
            <person name="Gu Z."/>
            <person name="Holt R.A."/>
            <person name="Jennings D."/>
            <person name="Kraft C.L."/>
            <person name="Lu F."/>
            <person name="Nguyen T."/>
            <person name="Nusskern D.R."/>
            <person name="Pfannkoch C.M."/>
            <person name="Sitter C."/>
            <person name="Sutton G.G."/>
            <person name="Venter J.C."/>
            <person name="Wang Z."/>
            <person name="Woodage T."/>
            <person name="Zheng X.H."/>
            <person name="Zhong F."/>
        </authorList>
    </citation>
    <scope>NUCLEOTIDE SEQUENCE [LARGE SCALE GENOMIC DNA]</scope>
    <source>
        <strain>BN</strain>
        <strain evidence="2">Sprague-Dawley</strain>
    </source>
</reference>
<sequence length="41" mass="4800">MHVPHVLRSEDYLQELVVFYLLPWGPNCAWQKAPFPTEPSC</sequence>
<accession>A6HN69</accession>
<gene>
    <name evidence="1" type="ORF">rCG_26284</name>
</gene>
<dbReference type="EMBL" id="CH473949">
    <property type="protein sequence ID" value="EDL79470.1"/>
    <property type="molecule type" value="Genomic_DNA"/>
</dbReference>
<evidence type="ECO:0000313" key="2">
    <source>
        <dbReference type="Proteomes" id="UP000234681"/>
    </source>
</evidence>
<proteinExistence type="predicted"/>
<dbReference type="Proteomes" id="UP000234681">
    <property type="component" value="Chromosome 3"/>
</dbReference>
<name>A6HN69_RAT</name>
<organism evidence="1 2">
    <name type="scientific">Rattus norvegicus</name>
    <name type="common">Rat</name>
    <dbReference type="NCBI Taxonomy" id="10116"/>
    <lineage>
        <taxon>Eukaryota</taxon>
        <taxon>Metazoa</taxon>
        <taxon>Chordata</taxon>
        <taxon>Craniata</taxon>
        <taxon>Vertebrata</taxon>
        <taxon>Euteleostomi</taxon>
        <taxon>Mammalia</taxon>
        <taxon>Eutheria</taxon>
        <taxon>Euarchontoglires</taxon>
        <taxon>Glires</taxon>
        <taxon>Rodentia</taxon>
        <taxon>Myomorpha</taxon>
        <taxon>Muroidea</taxon>
        <taxon>Muridae</taxon>
        <taxon>Murinae</taxon>
        <taxon>Rattus</taxon>
    </lineage>
</organism>
<dbReference type="AlphaFoldDB" id="A6HN69"/>